<evidence type="ECO:0000313" key="6">
    <source>
        <dbReference type="Proteomes" id="UP000004263"/>
    </source>
</evidence>
<dbReference type="PANTHER" id="PTHR37010:SF1">
    <property type="entry name" value="SULFURTRANSFERASE TUSE"/>
    <property type="match status" value="1"/>
</dbReference>
<dbReference type="SUPFAM" id="SSF69721">
    <property type="entry name" value="DsrC, the gamma subunit of dissimilatory sulfite reductase"/>
    <property type="match status" value="1"/>
</dbReference>
<dbReference type="OrthoDB" id="9786347at2"/>
<dbReference type="Gene3D" id="1.10.10.370">
    <property type="entry name" value="DsrC-like protein, C-terminal domain"/>
    <property type="match status" value="1"/>
</dbReference>
<feature type="active site" description="Cysteine persulfide intermediate" evidence="4">
    <location>
        <position position="103"/>
    </location>
</feature>
<evidence type="ECO:0000256" key="1">
    <source>
        <dbReference type="ARBA" id="ARBA00004496"/>
    </source>
</evidence>
<dbReference type="EMBL" id="AAQH01000001">
    <property type="protein sequence ID" value="EAT13467.1"/>
    <property type="molecule type" value="Genomic_DNA"/>
</dbReference>
<keyword evidence="3" id="KW-0808">Transferase</keyword>
<dbReference type="GO" id="GO:0005737">
    <property type="term" value="C:cytoplasm"/>
    <property type="evidence" value="ECO:0007669"/>
    <property type="project" value="UniProtKB-SubCell"/>
</dbReference>
<comment type="subcellular location">
    <subcellularLocation>
        <location evidence="1">Cytoplasm</location>
    </subcellularLocation>
</comment>
<evidence type="ECO:0000256" key="2">
    <source>
        <dbReference type="ARBA" id="ARBA00022490"/>
    </source>
</evidence>
<dbReference type="AlphaFoldDB" id="Q1N6X5"/>
<dbReference type="PANTHER" id="PTHR37010">
    <property type="entry name" value="SULFURTRANSFERASE TUSE"/>
    <property type="match status" value="1"/>
</dbReference>
<evidence type="ECO:0000256" key="4">
    <source>
        <dbReference type="PIRSR" id="PIRSR006223-50"/>
    </source>
</evidence>
<dbReference type="NCBIfam" id="TIGR03342">
    <property type="entry name" value="dsrC_tusE_dsvC"/>
    <property type="match status" value="1"/>
</dbReference>
<reference evidence="5 6" key="1">
    <citation type="submission" date="2006-03" db="EMBL/GenBank/DDBJ databases">
        <authorList>
            <person name="Pinhassi J."/>
            <person name="Pedros-Alio C."/>
            <person name="Ferriera S."/>
            <person name="Johnson J."/>
            <person name="Kravitz S."/>
            <person name="Halpern A."/>
            <person name="Remington K."/>
            <person name="Beeson K."/>
            <person name="Tran B."/>
            <person name="Rogers Y.-H."/>
            <person name="Friedman R."/>
            <person name="Venter J.C."/>
        </authorList>
    </citation>
    <scope>NUCLEOTIDE SEQUENCE [LARGE SCALE GENOMIC DNA]</scope>
    <source>
        <strain evidence="5 6">RED65</strain>
    </source>
</reference>
<dbReference type="InterPro" id="IPR007453">
    <property type="entry name" value="DsrC/TusE"/>
</dbReference>
<dbReference type="PIRSF" id="PIRSF006223">
    <property type="entry name" value="DsrC_TusE"/>
    <property type="match status" value="1"/>
</dbReference>
<dbReference type="GO" id="GO:0016740">
    <property type="term" value="F:transferase activity"/>
    <property type="evidence" value="ECO:0007669"/>
    <property type="project" value="UniProtKB-KW"/>
</dbReference>
<accession>Q1N6X5</accession>
<dbReference type="EC" id="2.8.1.-" evidence="3"/>
<evidence type="ECO:0000313" key="5">
    <source>
        <dbReference type="EMBL" id="EAT13467.1"/>
    </source>
</evidence>
<keyword evidence="2" id="KW-0963">Cytoplasm</keyword>
<proteinExistence type="inferred from homology"/>
<comment type="caution">
    <text evidence="5">The sequence shown here is derived from an EMBL/GenBank/DDBJ whole genome shotgun (WGS) entry which is preliminary data.</text>
</comment>
<keyword evidence="6" id="KW-1185">Reference proteome</keyword>
<sequence length="104" mass="11720">MSNPKFDQEGFLVDLNEWSTELASAIAQQEGIELKEEHLEIIHLLRQFYESHQVAPSNRPFVKLIKNELGADKGNSIYLMQLFPESPAKIAAKIAGLPKPPNCF</sequence>
<dbReference type="InterPro" id="IPR042072">
    <property type="entry name" value="DsrC-like_C"/>
</dbReference>
<organism evidence="5 6">
    <name type="scientific">Bermanella marisrubri</name>
    <dbReference type="NCBI Taxonomy" id="207949"/>
    <lineage>
        <taxon>Bacteria</taxon>
        <taxon>Pseudomonadati</taxon>
        <taxon>Pseudomonadota</taxon>
        <taxon>Gammaproteobacteria</taxon>
        <taxon>Oceanospirillales</taxon>
        <taxon>Oceanospirillaceae</taxon>
        <taxon>Bermanella</taxon>
    </lineage>
</organism>
<dbReference type="STRING" id="207949.RED65_08754"/>
<dbReference type="Proteomes" id="UP000004263">
    <property type="component" value="Unassembled WGS sequence"/>
</dbReference>
<name>Q1N6X5_9GAMM</name>
<dbReference type="InterPro" id="IPR025526">
    <property type="entry name" value="DsrC-like_dom_sf"/>
</dbReference>
<comment type="similarity">
    <text evidence="3">Belongs to the dsrC/tusE family.</text>
</comment>
<dbReference type="InterPro" id="IPR043163">
    <property type="entry name" value="DsrC-like_N"/>
</dbReference>
<dbReference type="Gene3D" id="3.30.1420.10">
    <property type="match status" value="1"/>
</dbReference>
<dbReference type="RefSeq" id="WP_007016888.1">
    <property type="nucleotide sequence ID" value="NZ_CH724113.1"/>
</dbReference>
<comment type="function">
    <text evidence="3">Part of a sulfur-relay system.</text>
</comment>
<protein>
    <recommendedName>
        <fullName evidence="3">Sulfurtransferase</fullName>
        <ecNumber evidence="3">2.8.1.-</ecNumber>
    </recommendedName>
</protein>
<gene>
    <name evidence="5" type="ORF">RED65_08754</name>
</gene>
<dbReference type="GO" id="GO:0097163">
    <property type="term" value="F:sulfur carrier activity"/>
    <property type="evidence" value="ECO:0007669"/>
    <property type="project" value="TreeGrafter"/>
</dbReference>
<dbReference type="GO" id="GO:0002143">
    <property type="term" value="P:tRNA wobble position uridine thiolation"/>
    <property type="evidence" value="ECO:0007669"/>
    <property type="project" value="TreeGrafter"/>
</dbReference>
<dbReference type="Pfam" id="PF04358">
    <property type="entry name" value="DsrC"/>
    <property type="match status" value="1"/>
</dbReference>
<dbReference type="HOGENOM" id="CLU_153199_1_0_6"/>
<evidence type="ECO:0000256" key="3">
    <source>
        <dbReference type="PIRNR" id="PIRNR006223"/>
    </source>
</evidence>